<reference evidence="3" key="1">
    <citation type="submission" date="2023-01" db="EMBL/GenBank/DDBJ databases">
        <title>Genome assembly of the deep-sea coral Lophelia pertusa.</title>
        <authorList>
            <person name="Herrera S."/>
            <person name="Cordes E."/>
        </authorList>
    </citation>
    <scope>NUCLEOTIDE SEQUENCE</scope>
    <source>
        <strain evidence="3">USNM1676648</strain>
        <tissue evidence="3">Polyp</tissue>
    </source>
</reference>
<keyword evidence="2" id="KW-0472">Membrane</keyword>
<feature type="transmembrane region" description="Helical" evidence="2">
    <location>
        <begin position="64"/>
        <end position="90"/>
    </location>
</feature>
<gene>
    <name evidence="3" type="ORF">OS493_005839</name>
</gene>
<evidence type="ECO:0000313" key="4">
    <source>
        <dbReference type="Proteomes" id="UP001163046"/>
    </source>
</evidence>
<dbReference type="EMBL" id="MU827779">
    <property type="protein sequence ID" value="KAJ7339441.1"/>
    <property type="molecule type" value="Genomic_DNA"/>
</dbReference>
<dbReference type="OrthoDB" id="5986690at2759"/>
<organism evidence="3 4">
    <name type="scientific">Desmophyllum pertusum</name>
    <dbReference type="NCBI Taxonomy" id="174260"/>
    <lineage>
        <taxon>Eukaryota</taxon>
        <taxon>Metazoa</taxon>
        <taxon>Cnidaria</taxon>
        <taxon>Anthozoa</taxon>
        <taxon>Hexacorallia</taxon>
        <taxon>Scleractinia</taxon>
        <taxon>Caryophylliina</taxon>
        <taxon>Caryophylliidae</taxon>
        <taxon>Desmophyllum</taxon>
    </lineage>
</organism>
<evidence type="ECO:0000256" key="2">
    <source>
        <dbReference type="SAM" id="Phobius"/>
    </source>
</evidence>
<comment type="caution">
    <text evidence="3">The sequence shown here is derived from an EMBL/GenBank/DDBJ whole genome shotgun (WGS) entry which is preliminary data.</text>
</comment>
<feature type="transmembrane region" description="Helical" evidence="2">
    <location>
        <begin position="30"/>
        <end position="52"/>
    </location>
</feature>
<evidence type="ECO:0000256" key="1">
    <source>
        <dbReference type="SAM" id="MobiDB-lite"/>
    </source>
</evidence>
<proteinExistence type="predicted"/>
<feature type="compositionally biased region" description="Polar residues" evidence="1">
    <location>
        <begin position="165"/>
        <end position="175"/>
    </location>
</feature>
<keyword evidence="4" id="KW-1185">Reference proteome</keyword>
<evidence type="ECO:0000313" key="3">
    <source>
        <dbReference type="EMBL" id="KAJ7339441.1"/>
    </source>
</evidence>
<feature type="compositionally biased region" description="Polar residues" evidence="1">
    <location>
        <begin position="198"/>
        <end position="217"/>
    </location>
</feature>
<keyword evidence="2" id="KW-0812">Transmembrane</keyword>
<dbReference type="Proteomes" id="UP001163046">
    <property type="component" value="Unassembled WGS sequence"/>
</dbReference>
<accession>A0A9X0CGK9</accession>
<dbReference type="AlphaFoldDB" id="A0A9X0CGK9"/>
<keyword evidence="2" id="KW-1133">Transmembrane helix</keyword>
<feature type="region of interest" description="Disordered" evidence="1">
    <location>
        <begin position="165"/>
        <end position="221"/>
    </location>
</feature>
<protein>
    <recommendedName>
        <fullName evidence="5">Death domain-containing protein</fullName>
    </recommendedName>
</protein>
<dbReference type="Gene3D" id="1.10.533.10">
    <property type="entry name" value="Death Domain, Fas"/>
    <property type="match status" value="1"/>
</dbReference>
<evidence type="ECO:0008006" key="5">
    <source>
        <dbReference type="Google" id="ProtNLM"/>
    </source>
</evidence>
<dbReference type="InterPro" id="IPR011029">
    <property type="entry name" value="DEATH-like_dom_sf"/>
</dbReference>
<name>A0A9X0CGK9_9CNID</name>
<sequence length="485" mass="53736">MASNFLNPSNGPDVDTDCKLHNSYDAQSCINFLAGVSVLLGNCCVLLCTGQLSGKTLEYKDQIFLGISAGVGLIAGLLTLCLFYVGLFVLGNKEPAVVQMAESSDQATSEEKDSQLRKIKNIRNGDVYSLPLENQPSSMEVYHQVVQPPDADVINKVQNPNFLRSRPNLATQNSCPGVPIPETASPSRDKEASPHHPFSSSMESPRGSPRTQLNTSDNSERQLGHINAGSFVKDNIVNKVDIMDVLTLHLDRSACPGFRGVPVSKRWEHLADVYKVPDETKRQCDNFTGNQLTPSEAMFECLRTMYDFLAIKTLKSYLKKLGRNDVVDELDKNNNLTDELTVTDLCENHPETLCSVCLKLDDKRSIKNWRHLGLEIGINEGTLRRLKDPSGFSPSEAVLKKIQTLKPRLPTTELADVLDSTSVKLPGIAKVLREFSVSHRYESTIKTLFADIDALEKVTALLDLEENSWQRVGRVYGIDKDSLIV</sequence>